<evidence type="ECO:0000256" key="2">
    <source>
        <dbReference type="ARBA" id="ARBA00004950"/>
    </source>
</evidence>
<dbReference type="GO" id="GO:0008734">
    <property type="term" value="F:L-aspartate oxidase activity"/>
    <property type="evidence" value="ECO:0007669"/>
    <property type="project" value="UniProtKB-EC"/>
</dbReference>
<evidence type="ECO:0000259" key="13">
    <source>
        <dbReference type="Pfam" id="PF02910"/>
    </source>
</evidence>
<dbReference type="RefSeq" id="WP_394514417.1">
    <property type="nucleotide sequence ID" value="NZ_JBIGHX010000011.1"/>
</dbReference>
<comment type="cofactor">
    <cofactor evidence="1 11">
        <name>FAD</name>
        <dbReference type="ChEBI" id="CHEBI:57692"/>
    </cofactor>
</comment>
<reference evidence="14 15" key="1">
    <citation type="submission" date="2024-08" db="EMBL/GenBank/DDBJ databases">
        <authorList>
            <person name="Lu H."/>
        </authorList>
    </citation>
    <scope>NUCLEOTIDE SEQUENCE [LARGE SCALE GENOMIC DNA]</scope>
    <source>
        <strain evidence="14 15">DXS20W</strain>
    </source>
</reference>
<protein>
    <recommendedName>
        <fullName evidence="4 10">L-aspartate oxidase</fullName>
        <ecNumber evidence="4 10">1.4.3.16</ecNumber>
    </recommendedName>
</protein>
<dbReference type="Gene3D" id="3.90.700.10">
    <property type="entry name" value="Succinate dehydrogenase/fumarate reductase flavoprotein, catalytic domain"/>
    <property type="match status" value="1"/>
</dbReference>
<dbReference type="InterPro" id="IPR003953">
    <property type="entry name" value="FAD-dep_OxRdtase_2_FAD-bd"/>
</dbReference>
<evidence type="ECO:0000256" key="6">
    <source>
        <dbReference type="ARBA" id="ARBA00022642"/>
    </source>
</evidence>
<dbReference type="SUPFAM" id="SSF46977">
    <property type="entry name" value="Succinate dehydrogenase/fumarate reductase flavoprotein C-terminal domain"/>
    <property type="match status" value="1"/>
</dbReference>
<dbReference type="Pfam" id="PF02910">
    <property type="entry name" value="Succ_DH_flav_C"/>
    <property type="match status" value="1"/>
</dbReference>
<gene>
    <name evidence="14" type="primary">nadB</name>
    <name evidence="14" type="ORF">ACG04Q_24470</name>
</gene>
<dbReference type="PANTHER" id="PTHR42716">
    <property type="entry name" value="L-ASPARTATE OXIDASE"/>
    <property type="match status" value="1"/>
</dbReference>
<dbReference type="NCBIfam" id="TIGR00551">
    <property type="entry name" value="nadB"/>
    <property type="match status" value="1"/>
</dbReference>
<dbReference type="PANTHER" id="PTHR42716:SF2">
    <property type="entry name" value="L-ASPARTATE OXIDASE, CHLOROPLASTIC"/>
    <property type="match status" value="1"/>
</dbReference>
<evidence type="ECO:0000256" key="5">
    <source>
        <dbReference type="ARBA" id="ARBA00022630"/>
    </source>
</evidence>
<evidence type="ECO:0000313" key="15">
    <source>
        <dbReference type="Proteomes" id="UP001606302"/>
    </source>
</evidence>
<dbReference type="SUPFAM" id="SSF51905">
    <property type="entry name" value="FAD/NAD(P)-binding domain"/>
    <property type="match status" value="1"/>
</dbReference>
<dbReference type="EMBL" id="JBIGHX010000011">
    <property type="protein sequence ID" value="MFG6464749.1"/>
    <property type="molecule type" value="Genomic_DNA"/>
</dbReference>
<dbReference type="PIRSF" id="PIRSF000171">
    <property type="entry name" value="SDHA_APRA_LASPO"/>
    <property type="match status" value="1"/>
</dbReference>
<proteinExistence type="inferred from homology"/>
<evidence type="ECO:0000256" key="11">
    <source>
        <dbReference type="RuleBase" id="RU362049"/>
    </source>
</evidence>
<feature type="domain" description="Fumarate reductase/succinate dehydrogenase flavoprotein-like C-terminal" evidence="13">
    <location>
        <begin position="477"/>
        <end position="558"/>
    </location>
</feature>
<evidence type="ECO:0000256" key="10">
    <source>
        <dbReference type="NCBIfam" id="TIGR00551"/>
    </source>
</evidence>
<name>A0ABW7GRZ2_9BURK</name>
<comment type="subcellular location">
    <subcellularLocation>
        <location evidence="11">Cytoplasm</location>
    </subcellularLocation>
</comment>
<comment type="similarity">
    <text evidence="3 11">Belongs to the FAD-dependent oxidoreductase 2 family. NadB subfamily.</text>
</comment>
<keyword evidence="7 11" id="KW-0274">FAD</keyword>
<dbReference type="InterPro" id="IPR037099">
    <property type="entry name" value="Fum_R/Succ_DH_flav-like_C_sf"/>
</dbReference>
<evidence type="ECO:0000256" key="9">
    <source>
        <dbReference type="ARBA" id="ARBA00048305"/>
    </source>
</evidence>
<keyword evidence="6 11" id="KW-0662">Pyridine nucleotide biosynthesis</keyword>
<dbReference type="EC" id="1.4.3.16" evidence="4 10"/>
<dbReference type="NCBIfam" id="NF006567">
    <property type="entry name" value="PRK09077.1"/>
    <property type="match status" value="1"/>
</dbReference>
<evidence type="ECO:0000256" key="4">
    <source>
        <dbReference type="ARBA" id="ARBA00012173"/>
    </source>
</evidence>
<keyword evidence="8 11" id="KW-0560">Oxidoreductase</keyword>
<comment type="pathway">
    <text evidence="2 11">Cofactor biosynthesis; NAD(+) biosynthesis; iminoaspartate from L-aspartate (oxidase route): step 1/1.</text>
</comment>
<keyword evidence="15" id="KW-1185">Reference proteome</keyword>
<dbReference type="Gene3D" id="1.20.58.100">
    <property type="entry name" value="Fumarate reductase/succinate dehydrogenase flavoprotein-like, C-terminal domain"/>
    <property type="match status" value="1"/>
</dbReference>
<evidence type="ECO:0000259" key="12">
    <source>
        <dbReference type="Pfam" id="PF00890"/>
    </source>
</evidence>
<dbReference type="InterPro" id="IPR015939">
    <property type="entry name" value="Fum_Rdtase/Succ_DH_flav-like_C"/>
</dbReference>
<keyword evidence="5 11" id="KW-0285">Flavoprotein</keyword>
<comment type="function">
    <text evidence="11">Catalyzes the oxidation of L-aspartate to iminoaspartate.</text>
</comment>
<dbReference type="Gene3D" id="3.50.50.60">
    <property type="entry name" value="FAD/NAD(P)-binding domain"/>
    <property type="match status" value="1"/>
</dbReference>
<evidence type="ECO:0000256" key="3">
    <source>
        <dbReference type="ARBA" id="ARBA00008562"/>
    </source>
</evidence>
<evidence type="ECO:0000256" key="1">
    <source>
        <dbReference type="ARBA" id="ARBA00001974"/>
    </source>
</evidence>
<evidence type="ECO:0000256" key="7">
    <source>
        <dbReference type="ARBA" id="ARBA00022827"/>
    </source>
</evidence>
<dbReference type="Pfam" id="PF00890">
    <property type="entry name" value="FAD_binding_2"/>
    <property type="match status" value="1"/>
</dbReference>
<dbReference type="InterPro" id="IPR036188">
    <property type="entry name" value="FAD/NAD-bd_sf"/>
</dbReference>
<organism evidence="14 15">
    <name type="scientific">Pelomonas lactea</name>
    <dbReference type="NCBI Taxonomy" id="3299030"/>
    <lineage>
        <taxon>Bacteria</taxon>
        <taxon>Pseudomonadati</taxon>
        <taxon>Pseudomonadota</taxon>
        <taxon>Betaproteobacteria</taxon>
        <taxon>Burkholderiales</taxon>
        <taxon>Sphaerotilaceae</taxon>
        <taxon>Roseateles</taxon>
    </lineage>
</organism>
<dbReference type="InterPro" id="IPR005288">
    <property type="entry name" value="NadB"/>
</dbReference>
<dbReference type="PRINTS" id="PR00368">
    <property type="entry name" value="FADPNR"/>
</dbReference>
<sequence>MRQSSRRRSRCNAAGQCPAMSGAWPPGAARLGVRSTEIPELTAATLDDAPVVIIGAGLAGLTVALHLADTVPVVVLAKRELTEAATAWAQGGIVGVLGSDDSIDSHVRDTQDAGAGLVDEATARFIAERSAAAVGWLVAQGVPFTPDDTGPMGLHLTREGGHAVRRIAHAADATGKAIHDQLLAVARRHPNIRLLERWMALDLITSRHVQRDEPPRVYGVYALDIDTQRVETLAARAVVLATGGAGKVYRYTTNPDTSTGDGIAMAWRAGCRVANMEFIQFHPTCLYHPQERSFLITEALRGEGGHLKLPDGTRFMAAHDERMELAPRDIVARAIDFEMKKHGLDHVWLDATHLGEAFLIEHFPTIHARCLKLGIDIARQPIPVVPAVHFTCGGAVTDLAGRCDLPGLYAVGETGYTGLHGANRLASNSLLECVVLGQTCAADILSHEPQPAAPLPAWDESQVENADEQVVIAHNWDELRLLMWNYVGIVRTTKRLERALHRIELLRGEIDDYYGSFRVTRDLLELRNLVDCAELIVRSALMRHESRGLHYSRDYPQTLPVSFPTVLISERRRR</sequence>
<accession>A0ABW7GRZ2</accession>
<comment type="catalytic activity">
    <reaction evidence="9">
        <text>L-aspartate + O2 = iminosuccinate + H2O2</text>
        <dbReference type="Rhea" id="RHEA:25876"/>
        <dbReference type="ChEBI" id="CHEBI:15379"/>
        <dbReference type="ChEBI" id="CHEBI:16240"/>
        <dbReference type="ChEBI" id="CHEBI:29991"/>
        <dbReference type="ChEBI" id="CHEBI:77875"/>
        <dbReference type="EC" id="1.4.3.16"/>
    </reaction>
    <physiologicalReaction direction="left-to-right" evidence="9">
        <dbReference type="Rhea" id="RHEA:25877"/>
    </physiologicalReaction>
</comment>
<evidence type="ECO:0000256" key="8">
    <source>
        <dbReference type="ARBA" id="ARBA00023002"/>
    </source>
</evidence>
<dbReference type="Proteomes" id="UP001606302">
    <property type="component" value="Unassembled WGS sequence"/>
</dbReference>
<comment type="caution">
    <text evidence="14">The sequence shown here is derived from an EMBL/GenBank/DDBJ whole genome shotgun (WGS) entry which is preliminary data.</text>
</comment>
<evidence type="ECO:0000313" key="14">
    <source>
        <dbReference type="EMBL" id="MFG6464749.1"/>
    </source>
</evidence>
<dbReference type="SUPFAM" id="SSF56425">
    <property type="entry name" value="Succinate dehydrogenase/fumarate reductase flavoprotein, catalytic domain"/>
    <property type="match status" value="1"/>
</dbReference>
<feature type="domain" description="FAD-dependent oxidoreductase 2 FAD-binding" evidence="12">
    <location>
        <begin position="51"/>
        <end position="430"/>
    </location>
</feature>
<dbReference type="InterPro" id="IPR027477">
    <property type="entry name" value="Succ_DH/fumarate_Rdtase_cat_sf"/>
</dbReference>